<sequence length="432" mass="49123">MHFSGPQQRSTYTLLFVIVLCGVLWTGYFLGTDRDRLGFRQLGESSFAHHPSPPGQATGKPLGFPYTHAADVTIPAGVKVIGLVFFGRRELVQVLDCYLKRNLKAYGGLLDEVIWSVNTKMEDDLAYLEELVASSPHYRKHKATKKYDWYIGSWEAVDDPHAIYLKIDDDVVYFEDNAIPAIVKRLLENPQYFTISANIVNNPALSWVHRNMGVYEGYYPEMTKPSHSPPKNSWRASQLPSYEGPLEGPEGFAINGSTAAPFQGHRWLPVRLAQDKTYDMSLSPASLLTYDPFGPGLSSWTAAAQTHYSFLHHLQQGDTWRYKFDTWDFNYLRLSINFLAIRGKDVMDVFPFPQKDDEDYLVCTRPQQLRRRVIIDGTALAVHFAFNNQYTAFGGKGVRWTDALDRYKAYADEMICPGLLRPDVKLPKVEVS</sequence>
<keyword evidence="3" id="KW-1185">Reference proteome</keyword>
<dbReference type="GeneID" id="36591910"/>
<dbReference type="SUPFAM" id="SSF53448">
    <property type="entry name" value="Nucleotide-diphospho-sugar transferases"/>
    <property type="match status" value="1"/>
</dbReference>
<dbReference type="Proteomes" id="UP000235371">
    <property type="component" value="Unassembled WGS sequence"/>
</dbReference>
<dbReference type="InParanoid" id="A0A2J6SSM3"/>
<proteinExistence type="predicted"/>
<dbReference type="RefSeq" id="XP_024730643.1">
    <property type="nucleotide sequence ID" value="XM_024883833.1"/>
</dbReference>
<protein>
    <submittedName>
        <fullName evidence="2">Uncharacterized protein</fullName>
    </submittedName>
</protein>
<dbReference type="STRING" id="1095630.A0A2J6SSM3"/>
<keyword evidence="1" id="KW-0472">Membrane</keyword>
<name>A0A2J6SSM3_9HELO</name>
<gene>
    <name evidence="2" type="ORF">K444DRAFT_635187</name>
</gene>
<evidence type="ECO:0000313" key="3">
    <source>
        <dbReference type="Proteomes" id="UP000235371"/>
    </source>
</evidence>
<dbReference type="OrthoDB" id="5593235at2759"/>
<evidence type="ECO:0000313" key="2">
    <source>
        <dbReference type="EMBL" id="PMD53739.1"/>
    </source>
</evidence>
<keyword evidence="1" id="KW-0812">Transmembrane</keyword>
<evidence type="ECO:0000256" key="1">
    <source>
        <dbReference type="SAM" id="Phobius"/>
    </source>
</evidence>
<feature type="transmembrane region" description="Helical" evidence="1">
    <location>
        <begin position="12"/>
        <end position="31"/>
    </location>
</feature>
<dbReference type="InterPro" id="IPR029044">
    <property type="entry name" value="Nucleotide-diphossugar_trans"/>
</dbReference>
<organism evidence="2 3">
    <name type="scientific">Hyaloscypha bicolor E</name>
    <dbReference type="NCBI Taxonomy" id="1095630"/>
    <lineage>
        <taxon>Eukaryota</taxon>
        <taxon>Fungi</taxon>
        <taxon>Dikarya</taxon>
        <taxon>Ascomycota</taxon>
        <taxon>Pezizomycotina</taxon>
        <taxon>Leotiomycetes</taxon>
        <taxon>Helotiales</taxon>
        <taxon>Hyaloscyphaceae</taxon>
        <taxon>Hyaloscypha</taxon>
        <taxon>Hyaloscypha bicolor</taxon>
    </lineage>
</organism>
<accession>A0A2J6SSM3</accession>
<dbReference type="AlphaFoldDB" id="A0A2J6SSM3"/>
<dbReference type="EMBL" id="KZ613871">
    <property type="protein sequence ID" value="PMD53739.1"/>
    <property type="molecule type" value="Genomic_DNA"/>
</dbReference>
<keyword evidence="1" id="KW-1133">Transmembrane helix</keyword>
<reference evidence="2 3" key="1">
    <citation type="submission" date="2016-04" db="EMBL/GenBank/DDBJ databases">
        <title>A degradative enzymes factory behind the ericoid mycorrhizal symbiosis.</title>
        <authorList>
            <consortium name="DOE Joint Genome Institute"/>
            <person name="Martino E."/>
            <person name="Morin E."/>
            <person name="Grelet G."/>
            <person name="Kuo A."/>
            <person name="Kohler A."/>
            <person name="Daghino S."/>
            <person name="Barry K."/>
            <person name="Choi C."/>
            <person name="Cichocki N."/>
            <person name="Clum A."/>
            <person name="Copeland A."/>
            <person name="Hainaut M."/>
            <person name="Haridas S."/>
            <person name="Labutti K."/>
            <person name="Lindquist E."/>
            <person name="Lipzen A."/>
            <person name="Khouja H.-R."/>
            <person name="Murat C."/>
            <person name="Ohm R."/>
            <person name="Olson A."/>
            <person name="Spatafora J."/>
            <person name="Veneault-Fourrey C."/>
            <person name="Henrissat B."/>
            <person name="Grigoriev I."/>
            <person name="Martin F."/>
            <person name="Perotto S."/>
        </authorList>
    </citation>
    <scope>NUCLEOTIDE SEQUENCE [LARGE SCALE GENOMIC DNA]</scope>
    <source>
        <strain evidence="2 3">E</strain>
    </source>
</reference>